<comment type="similarity">
    <text evidence="1">Belongs to the dynein heavy chain family.</text>
</comment>
<name>A0ABV0SSX9_9TELE</name>
<dbReference type="EMBL" id="JAHRIQ010006762">
    <property type="protein sequence ID" value="MEQ2223310.1"/>
    <property type="molecule type" value="Genomic_DNA"/>
</dbReference>
<dbReference type="Proteomes" id="UP001482620">
    <property type="component" value="Unassembled WGS sequence"/>
</dbReference>
<dbReference type="InterPro" id="IPR026983">
    <property type="entry name" value="DHC"/>
</dbReference>
<evidence type="ECO:0000313" key="4">
    <source>
        <dbReference type="Proteomes" id="UP001482620"/>
    </source>
</evidence>
<dbReference type="PANTHER" id="PTHR46961">
    <property type="entry name" value="DYNEIN HEAVY CHAIN 1, AXONEMAL-LIKE PROTEIN"/>
    <property type="match status" value="1"/>
</dbReference>
<dbReference type="InterPro" id="IPR024317">
    <property type="entry name" value="Dynein_heavy_chain_D4_dom"/>
</dbReference>
<organism evidence="3 4">
    <name type="scientific">Ilyodon furcidens</name>
    <name type="common">goldbreast splitfin</name>
    <dbReference type="NCBI Taxonomy" id="33524"/>
    <lineage>
        <taxon>Eukaryota</taxon>
        <taxon>Metazoa</taxon>
        <taxon>Chordata</taxon>
        <taxon>Craniata</taxon>
        <taxon>Vertebrata</taxon>
        <taxon>Euteleostomi</taxon>
        <taxon>Actinopterygii</taxon>
        <taxon>Neopterygii</taxon>
        <taxon>Teleostei</taxon>
        <taxon>Neoteleostei</taxon>
        <taxon>Acanthomorphata</taxon>
        <taxon>Ovalentaria</taxon>
        <taxon>Atherinomorphae</taxon>
        <taxon>Cyprinodontiformes</taxon>
        <taxon>Goodeidae</taxon>
        <taxon>Ilyodon</taxon>
    </lineage>
</organism>
<evidence type="ECO:0000313" key="3">
    <source>
        <dbReference type="EMBL" id="MEQ2223310.1"/>
    </source>
</evidence>
<keyword evidence="4" id="KW-1185">Reference proteome</keyword>
<gene>
    <name evidence="3" type="primary">DNAH5_8</name>
    <name evidence="3" type="ORF">ILYODFUR_035463</name>
</gene>
<dbReference type="SUPFAM" id="SSF52540">
    <property type="entry name" value="P-loop containing nucleoside triphosphate hydrolases"/>
    <property type="match status" value="1"/>
</dbReference>
<accession>A0ABV0SSX9</accession>
<sequence length="149" mass="16969">MPDDVEWFDQTLAKLVGDELREDIRNMVDFGEDRYFVDFLRDAPEATGEEPEDSDFDLPKVYEPIESFESLKERLNMFLCHYNESIRGTGMNTVFFQDAMMHLIKISRIIRTPGGNALLVGVGGSGKQSLTRLASFIAGYTTFQITLTR</sequence>
<evidence type="ECO:0000256" key="1">
    <source>
        <dbReference type="ARBA" id="ARBA00008887"/>
    </source>
</evidence>
<proteinExistence type="inferred from homology"/>
<dbReference type="Gene3D" id="3.40.50.300">
    <property type="entry name" value="P-loop containing nucleotide triphosphate hydrolases"/>
    <property type="match status" value="1"/>
</dbReference>
<dbReference type="InterPro" id="IPR027417">
    <property type="entry name" value="P-loop_NTPase"/>
</dbReference>
<feature type="non-terminal residue" evidence="3">
    <location>
        <position position="149"/>
    </location>
</feature>
<dbReference type="Pfam" id="PF12780">
    <property type="entry name" value="AAA_8"/>
    <property type="match status" value="1"/>
</dbReference>
<protein>
    <submittedName>
        <fullName evidence="3">Dynein heavy chain 5, axonemal</fullName>
    </submittedName>
</protein>
<comment type="caution">
    <text evidence="3">The sequence shown here is derived from an EMBL/GenBank/DDBJ whole genome shotgun (WGS) entry which is preliminary data.</text>
</comment>
<reference evidence="3 4" key="1">
    <citation type="submission" date="2021-06" db="EMBL/GenBank/DDBJ databases">
        <authorList>
            <person name="Palmer J.M."/>
        </authorList>
    </citation>
    <scope>NUCLEOTIDE SEQUENCE [LARGE SCALE GENOMIC DNA]</scope>
    <source>
        <strain evidence="4">if_2019</strain>
        <tissue evidence="3">Muscle</tissue>
    </source>
</reference>
<evidence type="ECO:0000259" key="2">
    <source>
        <dbReference type="Pfam" id="PF12780"/>
    </source>
</evidence>
<feature type="domain" description="Dynein heavy chain AAA module D4" evidence="2">
    <location>
        <begin position="91"/>
        <end position="149"/>
    </location>
</feature>
<dbReference type="PANTHER" id="PTHR46961:SF18">
    <property type="entry name" value="DYNEIN AXONEMAL HEAVY CHAIN 5"/>
    <property type="match status" value="1"/>
</dbReference>